<name>A0ACB8BD89_9AGAM</name>
<gene>
    <name evidence="1" type="ORF">BV22DRAFT_1092484</name>
</gene>
<evidence type="ECO:0000313" key="2">
    <source>
        <dbReference type="Proteomes" id="UP000790709"/>
    </source>
</evidence>
<protein>
    <submittedName>
        <fullName evidence="1">Uncharacterized protein</fullName>
    </submittedName>
</protein>
<evidence type="ECO:0000313" key="1">
    <source>
        <dbReference type="EMBL" id="KAH7923666.1"/>
    </source>
</evidence>
<keyword evidence="2" id="KW-1185">Reference proteome</keyword>
<reference evidence="1" key="1">
    <citation type="journal article" date="2021" name="New Phytol.">
        <title>Evolutionary innovations through gain and loss of genes in the ectomycorrhizal Boletales.</title>
        <authorList>
            <person name="Wu G."/>
            <person name="Miyauchi S."/>
            <person name="Morin E."/>
            <person name="Kuo A."/>
            <person name="Drula E."/>
            <person name="Varga T."/>
            <person name="Kohler A."/>
            <person name="Feng B."/>
            <person name="Cao Y."/>
            <person name="Lipzen A."/>
            <person name="Daum C."/>
            <person name="Hundley H."/>
            <person name="Pangilinan J."/>
            <person name="Johnson J."/>
            <person name="Barry K."/>
            <person name="LaButti K."/>
            <person name="Ng V."/>
            <person name="Ahrendt S."/>
            <person name="Min B."/>
            <person name="Choi I.G."/>
            <person name="Park H."/>
            <person name="Plett J.M."/>
            <person name="Magnuson J."/>
            <person name="Spatafora J.W."/>
            <person name="Nagy L.G."/>
            <person name="Henrissat B."/>
            <person name="Grigoriev I.V."/>
            <person name="Yang Z.L."/>
            <person name="Xu J."/>
            <person name="Martin F.M."/>
        </authorList>
    </citation>
    <scope>NUCLEOTIDE SEQUENCE</scope>
    <source>
        <strain evidence="1">KUC20120723A-06</strain>
    </source>
</reference>
<proteinExistence type="predicted"/>
<organism evidence="1 2">
    <name type="scientific">Leucogyrophana mollusca</name>
    <dbReference type="NCBI Taxonomy" id="85980"/>
    <lineage>
        <taxon>Eukaryota</taxon>
        <taxon>Fungi</taxon>
        <taxon>Dikarya</taxon>
        <taxon>Basidiomycota</taxon>
        <taxon>Agaricomycotina</taxon>
        <taxon>Agaricomycetes</taxon>
        <taxon>Agaricomycetidae</taxon>
        <taxon>Boletales</taxon>
        <taxon>Boletales incertae sedis</taxon>
        <taxon>Leucogyrophana</taxon>
    </lineage>
</organism>
<dbReference type="EMBL" id="MU266446">
    <property type="protein sequence ID" value="KAH7923666.1"/>
    <property type="molecule type" value="Genomic_DNA"/>
</dbReference>
<dbReference type="Proteomes" id="UP000790709">
    <property type="component" value="Unassembled WGS sequence"/>
</dbReference>
<comment type="caution">
    <text evidence="1">The sequence shown here is derived from an EMBL/GenBank/DDBJ whole genome shotgun (WGS) entry which is preliminary data.</text>
</comment>
<accession>A0ACB8BD89</accession>
<sequence>MVQTPFSDSHFNLDASGLAGLFGGEEAVSAMATLHVYEGRRWLGWYNSPGAYQIAQRYGRLATSRFWDGLFPGVATDPGTLFGIDGLKGPAYKCIASGTSIPQTGHIGALFAKACTEIPGLQISGRLTTPVEVTIADLTHIPAFEMNPKRVRNYSGLLASIPILSSAAACVACAYFGDWYSFAMILFGIITNGLACYTIGSGKFTFTHPRPAEGSPVGDGVMVTDKGVIVVRGEEAAVNAVTRGQYSLRFESEPDYGNIRSCMTLLTAQFVAQLLLIPQGTLFGQTMFVSSLAISWMYNAYLASVDKEEMQMNILMKNVLRNPLKNKYVLGTRTSMAVFVALALSPADPAAVLKEIIPNDTRVWRKWREMVSQRIGTKEKLRFESSDFGLCQFNAEETKLLETLCSDTQAAYEGFMQYHM</sequence>